<comment type="caution">
    <text evidence="1">The sequence shown here is derived from an EMBL/GenBank/DDBJ whole genome shotgun (WGS) entry which is preliminary data.</text>
</comment>
<dbReference type="EMBL" id="JAHQIW010006761">
    <property type="protein sequence ID" value="KAJ1370264.1"/>
    <property type="molecule type" value="Genomic_DNA"/>
</dbReference>
<sequence length="53" mass="6482">MKPEFYARGIDLLPEKWQEVLEVEGEYFNYQNWMRQRNSSRKHGGLREAEHVE</sequence>
<evidence type="ECO:0000313" key="1">
    <source>
        <dbReference type="EMBL" id="KAJ1370264.1"/>
    </source>
</evidence>
<evidence type="ECO:0000313" key="2">
    <source>
        <dbReference type="Proteomes" id="UP001196413"/>
    </source>
</evidence>
<accession>A0AAD5WH57</accession>
<keyword evidence="2" id="KW-1185">Reference proteome</keyword>
<name>A0AAD5WH57_PARTN</name>
<organism evidence="1 2">
    <name type="scientific">Parelaphostrongylus tenuis</name>
    <name type="common">Meningeal worm</name>
    <dbReference type="NCBI Taxonomy" id="148309"/>
    <lineage>
        <taxon>Eukaryota</taxon>
        <taxon>Metazoa</taxon>
        <taxon>Ecdysozoa</taxon>
        <taxon>Nematoda</taxon>
        <taxon>Chromadorea</taxon>
        <taxon>Rhabditida</taxon>
        <taxon>Rhabditina</taxon>
        <taxon>Rhabditomorpha</taxon>
        <taxon>Strongyloidea</taxon>
        <taxon>Metastrongylidae</taxon>
        <taxon>Parelaphostrongylus</taxon>
    </lineage>
</organism>
<proteinExistence type="predicted"/>
<reference evidence="1" key="1">
    <citation type="submission" date="2021-06" db="EMBL/GenBank/DDBJ databases">
        <title>Parelaphostrongylus tenuis whole genome reference sequence.</title>
        <authorList>
            <person name="Garwood T.J."/>
            <person name="Larsen P.A."/>
            <person name="Fountain-Jones N.M."/>
            <person name="Garbe J.R."/>
            <person name="Macchietto M.G."/>
            <person name="Kania S.A."/>
            <person name="Gerhold R.W."/>
            <person name="Richards J.E."/>
            <person name="Wolf T.M."/>
        </authorList>
    </citation>
    <scope>NUCLEOTIDE SEQUENCE</scope>
    <source>
        <strain evidence="1">MNPRO001-30</strain>
        <tissue evidence="1">Meninges</tissue>
    </source>
</reference>
<protein>
    <submittedName>
        <fullName evidence="1">Uncharacterized protein</fullName>
    </submittedName>
</protein>
<gene>
    <name evidence="1" type="ORF">KIN20_031954</name>
</gene>
<dbReference type="Proteomes" id="UP001196413">
    <property type="component" value="Unassembled WGS sequence"/>
</dbReference>
<dbReference type="AlphaFoldDB" id="A0AAD5WH57"/>